<dbReference type="InterPro" id="IPR009351">
    <property type="entry name" value="AlkZ-like"/>
</dbReference>
<comment type="caution">
    <text evidence="1">The sequence shown here is derived from an EMBL/GenBank/DDBJ whole genome shotgun (WGS) entry which is preliminary data.</text>
</comment>
<dbReference type="AlphaFoldDB" id="A0A7X0VEE5"/>
<evidence type="ECO:0000313" key="1">
    <source>
        <dbReference type="EMBL" id="MBB6670193.1"/>
    </source>
</evidence>
<accession>A0A7X0VEE5</accession>
<name>A0A7X0VEE5_9BACL</name>
<dbReference type="EMBL" id="JACJVP010000007">
    <property type="protein sequence ID" value="MBB6670193.1"/>
    <property type="molecule type" value="Genomic_DNA"/>
</dbReference>
<sequence>MTNAAREPDRATGTEEVLTKRRLNRALLARQHLLRRADLSALEAIEHLVGLQAQAPNPPYIGLWARLNGFQPDDLGRLIKGRQAVRIVLMRGTIHLVSARDCLQMRPLTQPVLDRWLSGLANKSLGCVDRAELAEAGRALVEERPLSFSELGAALGSRWPDHDPHALGDAIRAMVPLVQVPPRGIWGASGQAKHTSAESWLGRPLDADASLETLVVRYLRAFGPATVMDVQTWSGLTGLRSVLETLRPRLATFRDEHGNELFDVPDAPRPDADTPAPVRFIGEFDNMLLSYADRSRILPEAYRSQVFTVNGIIRSTFLVDGFVRGLWTTERKRGVATLIVKPFEPLGPADLQALTEEGERLLEFSAPDAAVREIRFEA</sequence>
<proteinExistence type="predicted"/>
<keyword evidence="2" id="KW-1185">Reference proteome</keyword>
<organism evidence="1 2">
    <name type="scientific">Cohnella nanjingensis</name>
    <dbReference type="NCBI Taxonomy" id="1387779"/>
    <lineage>
        <taxon>Bacteria</taxon>
        <taxon>Bacillati</taxon>
        <taxon>Bacillota</taxon>
        <taxon>Bacilli</taxon>
        <taxon>Bacillales</taxon>
        <taxon>Paenibacillaceae</taxon>
        <taxon>Cohnella</taxon>
    </lineage>
</organism>
<dbReference type="PANTHER" id="PTHR38479">
    <property type="entry name" value="LMO0824 PROTEIN"/>
    <property type="match status" value="1"/>
</dbReference>
<evidence type="ECO:0000313" key="2">
    <source>
        <dbReference type="Proteomes" id="UP000547209"/>
    </source>
</evidence>
<gene>
    <name evidence="1" type="ORF">H7C19_05780</name>
</gene>
<reference evidence="1 2" key="1">
    <citation type="submission" date="2020-08" db="EMBL/GenBank/DDBJ databases">
        <title>Cohnella phylogeny.</title>
        <authorList>
            <person name="Dunlap C."/>
        </authorList>
    </citation>
    <scope>NUCLEOTIDE SEQUENCE [LARGE SCALE GENOMIC DNA]</scope>
    <source>
        <strain evidence="1 2">DSM 28246</strain>
    </source>
</reference>
<protein>
    <submittedName>
        <fullName evidence="1">AlkZ family DNA glycosylase</fullName>
    </submittedName>
</protein>
<dbReference type="PANTHER" id="PTHR38479:SF2">
    <property type="entry name" value="WINGED HELIX DNA-BINDING DOMAIN-CONTAINING PROTEIN"/>
    <property type="match status" value="1"/>
</dbReference>
<dbReference type="Pfam" id="PF06224">
    <property type="entry name" value="AlkZ-like"/>
    <property type="match status" value="1"/>
</dbReference>
<dbReference type="Proteomes" id="UP000547209">
    <property type="component" value="Unassembled WGS sequence"/>
</dbReference>